<accession>A0A4R8CKJ1</accession>
<dbReference type="Proteomes" id="UP000295146">
    <property type="component" value="Unassembled WGS sequence"/>
</dbReference>
<dbReference type="EC" id="3.5.1.28" evidence="2"/>
<dbReference type="InterPro" id="IPR023346">
    <property type="entry name" value="Lysozyme-like_dom_sf"/>
</dbReference>
<dbReference type="FunFam" id="3.40.80.10:FF:000006">
    <property type="entry name" value="N-acetylmuramoyl-L-alanine amidase"/>
    <property type="match status" value="1"/>
</dbReference>
<evidence type="ECO:0000256" key="1">
    <source>
        <dbReference type="ARBA" id="ARBA00001561"/>
    </source>
</evidence>
<reference evidence="7 8" key="1">
    <citation type="submission" date="2019-03" db="EMBL/GenBank/DDBJ databases">
        <title>Genomic Encyclopedia of Type Strains, Phase III (KMG-III): the genomes of soil and plant-associated and newly described type strains.</title>
        <authorList>
            <person name="Whitman W."/>
        </authorList>
    </citation>
    <scope>NUCLEOTIDE SEQUENCE [LARGE SCALE GENOMIC DNA]</scope>
    <source>
        <strain evidence="7 8">VKM Ac-2573</strain>
    </source>
</reference>
<gene>
    <name evidence="7" type="ORF">EV653_0953</name>
</gene>
<dbReference type="PANTHER" id="PTHR30417">
    <property type="entry name" value="N-ACETYLMURAMOYL-L-ALANINE AMIDASE AMID"/>
    <property type="match status" value="1"/>
</dbReference>
<keyword evidence="4" id="KW-0961">Cell wall biogenesis/degradation</keyword>
<dbReference type="InterPro" id="IPR008258">
    <property type="entry name" value="Transglycosylase_SLT_dom_1"/>
</dbReference>
<dbReference type="GO" id="GO:0009254">
    <property type="term" value="P:peptidoglycan turnover"/>
    <property type="evidence" value="ECO:0007669"/>
    <property type="project" value="TreeGrafter"/>
</dbReference>
<feature type="signal peptide" evidence="5">
    <location>
        <begin position="1"/>
        <end position="26"/>
    </location>
</feature>
<dbReference type="SMART" id="SM00644">
    <property type="entry name" value="Ami_2"/>
    <property type="match status" value="1"/>
</dbReference>
<dbReference type="CDD" id="cd06583">
    <property type="entry name" value="PGRP"/>
    <property type="match status" value="1"/>
</dbReference>
<evidence type="ECO:0000313" key="8">
    <source>
        <dbReference type="Proteomes" id="UP000295146"/>
    </source>
</evidence>
<dbReference type="InterPro" id="IPR051206">
    <property type="entry name" value="NAMLAA_amidase_2"/>
</dbReference>
<dbReference type="GO" id="GO:0071555">
    <property type="term" value="P:cell wall organization"/>
    <property type="evidence" value="ECO:0007669"/>
    <property type="project" value="UniProtKB-KW"/>
</dbReference>
<evidence type="ECO:0000313" key="7">
    <source>
        <dbReference type="EMBL" id="TDW75813.1"/>
    </source>
</evidence>
<dbReference type="Pfam" id="PF01510">
    <property type="entry name" value="Amidase_2"/>
    <property type="match status" value="1"/>
</dbReference>
<dbReference type="Gene3D" id="1.10.530.10">
    <property type="match status" value="1"/>
</dbReference>
<dbReference type="OrthoDB" id="9758772at2"/>
<dbReference type="InterPro" id="IPR036505">
    <property type="entry name" value="Amidase/PGRP_sf"/>
</dbReference>
<evidence type="ECO:0000256" key="2">
    <source>
        <dbReference type="ARBA" id="ARBA00011901"/>
    </source>
</evidence>
<dbReference type="AlphaFoldDB" id="A0A4R8CKJ1"/>
<dbReference type="RefSeq" id="WP_134098256.1">
    <property type="nucleotide sequence ID" value="NZ_SODP01000001.1"/>
</dbReference>
<protein>
    <recommendedName>
        <fullName evidence="2">N-acetylmuramoyl-L-alanine amidase</fullName>
        <ecNumber evidence="2">3.5.1.28</ecNumber>
    </recommendedName>
</protein>
<keyword evidence="3" id="KW-0378">Hydrolase</keyword>
<dbReference type="Gene3D" id="3.40.80.10">
    <property type="entry name" value="Peptidoglycan recognition protein-like"/>
    <property type="match status" value="1"/>
</dbReference>
<comment type="caution">
    <text evidence="7">The sequence shown here is derived from an EMBL/GenBank/DDBJ whole genome shotgun (WGS) entry which is preliminary data.</text>
</comment>
<dbReference type="SUPFAM" id="SSF53955">
    <property type="entry name" value="Lysozyme-like"/>
    <property type="match status" value="1"/>
</dbReference>
<feature type="chain" id="PRO_5038952504" description="N-acetylmuramoyl-L-alanine amidase" evidence="5">
    <location>
        <begin position="27"/>
        <end position="646"/>
    </location>
</feature>
<dbReference type="GO" id="GO:0009253">
    <property type="term" value="P:peptidoglycan catabolic process"/>
    <property type="evidence" value="ECO:0007669"/>
    <property type="project" value="InterPro"/>
</dbReference>
<dbReference type="SUPFAM" id="SSF55846">
    <property type="entry name" value="N-acetylmuramoyl-L-alanine amidase-like"/>
    <property type="match status" value="1"/>
</dbReference>
<feature type="domain" description="N-acetylmuramoyl-L-alanine amidase" evidence="6">
    <location>
        <begin position="267"/>
        <end position="404"/>
    </location>
</feature>
<keyword evidence="5" id="KW-0732">Signal</keyword>
<keyword evidence="8" id="KW-1185">Reference proteome</keyword>
<evidence type="ECO:0000259" key="6">
    <source>
        <dbReference type="SMART" id="SM00644"/>
    </source>
</evidence>
<evidence type="ECO:0000256" key="4">
    <source>
        <dbReference type="ARBA" id="ARBA00023316"/>
    </source>
</evidence>
<name>A0A4R8CKJ1_9ACTN</name>
<comment type="catalytic activity">
    <reaction evidence="1">
        <text>Hydrolyzes the link between N-acetylmuramoyl residues and L-amino acid residues in certain cell-wall glycopeptides.</text>
        <dbReference type="EC" id="3.5.1.28"/>
    </reaction>
</comment>
<proteinExistence type="predicted"/>
<dbReference type="PANTHER" id="PTHR30417:SF1">
    <property type="entry name" value="N-ACETYLMURAMOYL-L-ALANINE AMIDASE AMID"/>
    <property type="match status" value="1"/>
</dbReference>
<evidence type="ECO:0000256" key="5">
    <source>
        <dbReference type="SAM" id="SignalP"/>
    </source>
</evidence>
<dbReference type="Pfam" id="PF01464">
    <property type="entry name" value="SLT"/>
    <property type="match status" value="1"/>
</dbReference>
<sequence>MLRRPKILAALAAVALPAALVGVSMGGPPAEASPLSASSAPTAPSAVAATAYSAAAAKYGVPESVLLAVSYAESRWDDHAGAPSTSGGYGPMHLTSLGASEVADLSGKQKVATAESLQTLKKASELTGLDASSLRNDVTANINGGAAVLASYQKSLGLPVGATTSPAEWYGAVASYAEAGDKVGAAEFADDVYSIMAKGAARTTNTGQQIVMPAVAVKPDKAQVAKLSLPAGVQPSTSDVECPPTLGCEWLPAPYSEFGTAGDYGNHDLANRPKTGKIDYIVIHDTEGTWQGVLNLVQDPTYVSWNYTMRSSDGHTWQHVKAKDVAWHAGNWYVNMHSIGIEHEGFAPQGATWFTESLYRNSAKLVKYLAAKNNIPLDRAHIIGHDQVPGTVPSTVAGMHWDPGPYWDWEHYFDLLGAPIYGHKGVPVRAGSIVTIKPGFADNVQVVSNCDAPNTTCTPQGTNFVYLRQAPDDNAPLVKDIGLHPSGIDGTTDVSDMGSRAAAGSQYVVAQRQGDWVAVWYLGALGWFKSPVNAPDAFGKPGLVVKPKAGRTSVPVYGRAYPEQSAYPTGIPYQTVTPLQYTIGAGQSYPVGDLNIETDYYRAVTFDGQPPTDHVQVLGKDRYYQIWFGHRMAYVRAADVDVRPAI</sequence>
<evidence type="ECO:0000256" key="3">
    <source>
        <dbReference type="ARBA" id="ARBA00022801"/>
    </source>
</evidence>
<dbReference type="EMBL" id="SODP01000001">
    <property type="protein sequence ID" value="TDW75813.1"/>
    <property type="molecule type" value="Genomic_DNA"/>
</dbReference>
<dbReference type="GO" id="GO:0008745">
    <property type="term" value="F:N-acetylmuramoyl-L-alanine amidase activity"/>
    <property type="evidence" value="ECO:0007669"/>
    <property type="project" value="UniProtKB-EC"/>
</dbReference>
<dbReference type="InterPro" id="IPR002502">
    <property type="entry name" value="Amidase_domain"/>
</dbReference>
<organism evidence="7 8">
    <name type="scientific">Kribbella pratensis</name>
    <dbReference type="NCBI Taxonomy" id="2512112"/>
    <lineage>
        <taxon>Bacteria</taxon>
        <taxon>Bacillati</taxon>
        <taxon>Actinomycetota</taxon>
        <taxon>Actinomycetes</taxon>
        <taxon>Propionibacteriales</taxon>
        <taxon>Kribbellaceae</taxon>
        <taxon>Kribbella</taxon>
    </lineage>
</organism>